<dbReference type="KEGG" id="clu:CLUG_05713"/>
<accession>C4YBY5</accession>
<evidence type="ECO:0000313" key="2">
    <source>
        <dbReference type="Proteomes" id="UP000007703"/>
    </source>
</evidence>
<reference evidence="1 2" key="1">
    <citation type="journal article" date="2009" name="Nature">
        <title>Evolution of pathogenicity and sexual reproduction in eight Candida genomes.</title>
        <authorList>
            <person name="Butler G."/>
            <person name="Rasmussen M.D."/>
            <person name="Lin M.F."/>
            <person name="Santos M.A."/>
            <person name="Sakthikumar S."/>
            <person name="Munro C.A."/>
            <person name="Rheinbay E."/>
            <person name="Grabherr M."/>
            <person name="Forche A."/>
            <person name="Reedy J.L."/>
            <person name="Agrafioti I."/>
            <person name="Arnaud M.B."/>
            <person name="Bates S."/>
            <person name="Brown A.J."/>
            <person name="Brunke S."/>
            <person name="Costanzo M.C."/>
            <person name="Fitzpatrick D.A."/>
            <person name="de Groot P.W."/>
            <person name="Harris D."/>
            <person name="Hoyer L.L."/>
            <person name="Hube B."/>
            <person name="Klis F.M."/>
            <person name="Kodira C."/>
            <person name="Lennard N."/>
            <person name="Logue M.E."/>
            <person name="Martin R."/>
            <person name="Neiman A.M."/>
            <person name="Nikolaou E."/>
            <person name="Quail M.A."/>
            <person name="Quinn J."/>
            <person name="Santos M.C."/>
            <person name="Schmitzberger F.F."/>
            <person name="Sherlock G."/>
            <person name="Shah P."/>
            <person name="Silverstein K.A."/>
            <person name="Skrzypek M.S."/>
            <person name="Soll D."/>
            <person name="Staggs R."/>
            <person name="Stansfield I."/>
            <person name="Stumpf M.P."/>
            <person name="Sudbery P.E."/>
            <person name="Srikantha T."/>
            <person name="Zeng Q."/>
            <person name="Berman J."/>
            <person name="Berriman M."/>
            <person name="Heitman J."/>
            <person name="Gow N.A."/>
            <person name="Lorenz M.C."/>
            <person name="Birren B.W."/>
            <person name="Kellis M."/>
            <person name="Cuomo C.A."/>
        </authorList>
    </citation>
    <scope>NUCLEOTIDE SEQUENCE [LARGE SCALE GENOMIC DNA]</scope>
    <source>
        <strain evidence="1 2">ATCC 42720</strain>
    </source>
</reference>
<gene>
    <name evidence="1" type="ORF">CLUG_05713</name>
</gene>
<dbReference type="AlphaFoldDB" id="C4YBY5"/>
<dbReference type="InParanoid" id="C4YBY5"/>
<evidence type="ECO:0000313" key="1">
    <source>
        <dbReference type="EMBL" id="EEQ41585.1"/>
    </source>
</evidence>
<proteinExistence type="predicted"/>
<dbReference type="Proteomes" id="UP000007703">
    <property type="component" value="Unassembled WGS sequence"/>
</dbReference>
<dbReference type="EMBL" id="CH408083">
    <property type="protein sequence ID" value="EEQ41585.1"/>
    <property type="molecule type" value="Genomic_DNA"/>
</dbReference>
<protein>
    <submittedName>
        <fullName evidence="1">Uncharacterized protein</fullName>
    </submittedName>
</protein>
<organism evidence="1 2">
    <name type="scientific">Clavispora lusitaniae (strain ATCC 42720)</name>
    <name type="common">Yeast</name>
    <name type="synonym">Candida lusitaniae</name>
    <dbReference type="NCBI Taxonomy" id="306902"/>
    <lineage>
        <taxon>Eukaryota</taxon>
        <taxon>Fungi</taxon>
        <taxon>Dikarya</taxon>
        <taxon>Ascomycota</taxon>
        <taxon>Saccharomycotina</taxon>
        <taxon>Pichiomycetes</taxon>
        <taxon>Metschnikowiaceae</taxon>
        <taxon>Clavispora</taxon>
    </lineage>
</organism>
<dbReference type="HOGENOM" id="CLU_494311_0_0_1"/>
<dbReference type="VEuPathDB" id="FungiDB:CLUG_05713"/>
<name>C4YBY5_CLAL4</name>
<sequence>MLRRKILPHSRSITVERRISSYRSASGAVLAHWHSASTNTRRHHSWRKHTWWRWIWVESLGQARSHAWRHSRAHSWCSRRSSLFLERFARSASLHPEHARRHLASGPRTRSQVWRASRGAVSAVLALVQQGEEKRIVGGASHAGERRMRVLNESRRSETASWRVWALKSRRHVWMVKSWRPVRSGLVESASGALWHVSWRCVSDRRAVKARRRIGKTRWRALEARRRPFSGWCVLQPISEARPVLEAWWSLSETWRSLLKAWWPVSESERSSGHLRQQTAAHSQISGARRVAGAGEETQALAFGRAQAAGRCSFGLGLLAKERQKARALGFCGLHVGPGVGFGARVFFDKGEETVYFVGTSSVCQVQAMFLALLSAHVAFPALKVLDRQTHFHFEVVFQVVGIPFWFGLIRRFAQESRDFFGQHGVQLGILDKSVGSALPQRRVDASVRCIIVSAAFPSSGAVARLLLGILGRTAQLERPERRVGESQQVKSCHGCRRSQRKQKLNGVGVGLLSQHKLQDRHPVRWCRRHGVCACLGLGRQLLGSVGHGRV</sequence>